<protein>
    <submittedName>
        <fullName evidence="1">10357_t:CDS:1</fullName>
    </submittedName>
</protein>
<sequence>PLLIEYDENYLNKLVEKNIPPNEMPHCVITHDETILAANDDKKTGWALE</sequence>
<dbReference type="EMBL" id="CAJVQC010154034">
    <property type="protein sequence ID" value="CAG8847039.1"/>
    <property type="molecule type" value="Genomic_DNA"/>
</dbReference>
<comment type="caution">
    <text evidence="1">The sequence shown here is derived from an EMBL/GenBank/DDBJ whole genome shotgun (WGS) entry which is preliminary data.</text>
</comment>
<evidence type="ECO:0000313" key="1">
    <source>
        <dbReference type="EMBL" id="CAG8847039.1"/>
    </source>
</evidence>
<keyword evidence="2" id="KW-1185">Reference proteome</keyword>
<organism evidence="1 2">
    <name type="scientific">Racocetra persica</name>
    <dbReference type="NCBI Taxonomy" id="160502"/>
    <lineage>
        <taxon>Eukaryota</taxon>
        <taxon>Fungi</taxon>
        <taxon>Fungi incertae sedis</taxon>
        <taxon>Mucoromycota</taxon>
        <taxon>Glomeromycotina</taxon>
        <taxon>Glomeromycetes</taxon>
        <taxon>Diversisporales</taxon>
        <taxon>Gigasporaceae</taxon>
        <taxon>Racocetra</taxon>
    </lineage>
</organism>
<reference evidence="1" key="1">
    <citation type="submission" date="2021-06" db="EMBL/GenBank/DDBJ databases">
        <authorList>
            <person name="Kallberg Y."/>
            <person name="Tangrot J."/>
            <person name="Rosling A."/>
        </authorList>
    </citation>
    <scope>NUCLEOTIDE SEQUENCE</scope>
    <source>
        <strain evidence="1">MA461A</strain>
    </source>
</reference>
<proteinExistence type="predicted"/>
<feature type="non-terminal residue" evidence="1">
    <location>
        <position position="1"/>
    </location>
</feature>
<evidence type="ECO:0000313" key="2">
    <source>
        <dbReference type="Proteomes" id="UP000789920"/>
    </source>
</evidence>
<gene>
    <name evidence="1" type="ORF">RPERSI_LOCUS34446</name>
</gene>
<name>A0ACA9SRH4_9GLOM</name>
<feature type="non-terminal residue" evidence="1">
    <location>
        <position position="49"/>
    </location>
</feature>
<dbReference type="Proteomes" id="UP000789920">
    <property type="component" value="Unassembled WGS sequence"/>
</dbReference>
<accession>A0ACA9SRH4</accession>